<dbReference type="AlphaFoldDB" id="A0A4D6KBG5"/>
<keyword evidence="8" id="KW-0067">ATP-binding</keyword>
<protein>
    <recommendedName>
        <fullName evidence="3">histidine kinase</fullName>
        <ecNumber evidence="3">2.7.13.3</ecNumber>
    </recommendedName>
</protein>
<sequence length="618" mass="66178">MIAGSWIVVASLASGAGTLLLIWRLWRYREKPGATWFLLSLVCQALWSVSYAVSLLVFDETIRLALEVLGWALLAGIAVYFLAFALAYTGRDHVVETPWYRALLTLPAVAVVLLGTNPWHGLVWDDFSVVAVAGLAGTAYELELWAVAVATGGVLIALLGSLVLFDTVVSYGRLYRREAIAVGVSTVPPLSAVVLWLYGVGPVPELNFATVLFLPHIALDAYAFVRSDMFEFHPATRREGERAAIEDLGNPVVVVDEHDRIVTLNAAAEAVLSVEKARALTEPLAAFLTDETFAGPDTTDRVTIETGNRRRTYSLATTPLTGSGDRLGSTIVLQDITEEIEREQRLQVLNRVVRHNLRNDMTVVRGFAEAANEATDDAEVSELLDTVEGKADDLVDLGEKARAIEGILGADRRATTVELSALLADAVDEVDADVPIAVDAPDTAVTIDADTLRVLCVALVENAVEHGSTSPESETPRDAVEHGPTSPDSPTPRDAVEHGPTSPDSPTRQDAVEHGSTSQDGRYPDGTDATAPVRVTATAHDGGIEIAVADDGPGIPDHELDVLAAGEETDLEHSTGLGLWLASWATRRLGGDLDFAVDDGTTARLWLPVEEAREQSAA</sequence>
<evidence type="ECO:0000256" key="7">
    <source>
        <dbReference type="ARBA" id="ARBA00022777"/>
    </source>
</evidence>
<dbReference type="RefSeq" id="WP_015761694.1">
    <property type="nucleotide sequence ID" value="NZ_CP039375.1"/>
</dbReference>
<reference evidence="12 13" key="2">
    <citation type="submission" date="2019-04" db="EMBL/GenBank/DDBJ databases">
        <authorList>
            <person name="Yang S."/>
            <person name="Wei W."/>
        </authorList>
    </citation>
    <scope>NUCLEOTIDE SEQUENCE [LARGE SCALE GENOMIC DNA]</scope>
    <source>
        <strain evidence="13">ZP60</strain>
    </source>
</reference>
<dbReference type="OMA" id="MFEFHPA"/>
<dbReference type="Proteomes" id="UP000297053">
    <property type="component" value="Chromosome"/>
</dbReference>
<dbReference type="Gene3D" id="3.30.565.10">
    <property type="entry name" value="Histidine kinase-like ATPase, C-terminal domain"/>
    <property type="match status" value="1"/>
</dbReference>
<reference evidence="12 13" key="1">
    <citation type="submission" date="2019-04" db="EMBL/GenBank/DDBJ databases">
        <title>Complete genome sequence of Arthrobacter sp. ZXY-2 associated with effective atrazine degradation and salt adaptation.</title>
        <authorList>
            <person name="Zhao X."/>
        </authorList>
    </citation>
    <scope>NUCLEOTIDE SEQUENCE [LARGE SCALE GENOMIC DNA]</scope>
    <source>
        <strain evidence="13">ZP60</strain>
    </source>
</reference>
<evidence type="ECO:0000256" key="1">
    <source>
        <dbReference type="ARBA" id="ARBA00000085"/>
    </source>
</evidence>
<dbReference type="EC" id="2.7.13.3" evidence="3"/>
<name>A0A4D6KBG5_9EURY</name>
<proteinExistence type="predicted"/>
<keyword evidence="5" id="KW-0808">Transferase</keyword>
<feature type="region of interest" description="Disordered" evidence="9">
    <location>
        <begin position="465"/>
        <end position="529"/>
    </location>
</feature>
<dbReference type="KEGG" id="halz:E5139_06755"/>
<dbReference type="InterPro" id="IPR031621">
    <property type="entry name" value="HisKA_7TM"/>
</dbReference>
<dbReference type="GO" id="GO:0005524">
    <property type="term" value="F:ATP binding"/>
    <property type="evidence" value="ECO:0007669"/>
    <property type="project" value="UniProtKB-KW"/>
</dbReference>
<dbReference type="CDD" id="cd00075">
    <property type="entry name" value="HATPase"/>
    <property type="match status" value="1"/>
</dbReference>
<comment type="catalytic activity">
    <reaction evidence="1">
        <text>ATP + protein L-histidine = ADP + protein N-phospho-L-histidine.</text>
        <dbReference type="EC" id="2.7.13.3"/>
    </reaction>
</comment>
<gene>
    <name evidence="12" type="ORF">E5139_06755</name>
</gene>
<dbReference type="InterPro" id="IPR003594">
    <property type="entry name" value="HATPase_dom"/>
</dbReference>
<dbReference type="InterPro" id="IPR005467">
    <property type="entry name" value="His_kinase_dom"/>
</dbReference>
<dbReference type="SUPFAM" id="SSF47384">
    <property type="entry name" value="Homodimeric domain of signal transducing histidine kinase"/>
    <property type="match status" value="1"/>
</dbReference>
<evidence type="ECO:0000256" key="3">
    <source>
        <dbReference type="ARBA" id="ARBA00012438"/>
    </source>
</evidence>
<dbReference type="SUPFAM" id="SSF55874">
    <property type="entry name" value="ATPase domain of HSP90 chaperone/DNA topoisomerase II/histidine kinase"/>
    <property type="match status" value="1"/>
</dbReference>
<evidence type="ECO:0000259" key="11">
    <source>
        <dbReference type="PROSITE" id="PS50109"/>
    </source>
</evidence>
<dbReference type="PROSITE" id="PS50109">
    <property type="entry name" value="HIS_KIN"/>
    <property type="match status" value="1"/>
</dbReference>
<dbReference type="SUPFAM" id="SSF55785">
    <property type="entry name" value="PYP-like sensor domain (PAS domain)"/>
    <property type="match status" value="1"/>
</dbReference>
<comment type="subcellular location">
    <subcellularLocation>
        <location evidence="2">Cell membrane</location>
        <topology evidence="2">Multi-pass membrane protein</topology>
    </subcellularLocation>
</comment>
<dbReference type="PANTHER" id="PTHR44936">
    <property type="entry name" value="SENSOR PROTEIN CREC"/>
    <property type="match status" value="1"/>
</dbReference>
<accession>A0A4D6KBG5</accession>
<dbReference type="InterPro" id="IPR035965">
    <property type="entry name" value="PAS-like_dom_sf"/>
</dbReference>
<feature type="transmembrane region" description="Helical" evidence="10">
    <location>
        <begin position="38"/>
        <end position="58"/>
    </location>
</feature>
<evidence type="ECO:0000256" key="2">
    <source>
        <dbReference type="ARBA" id="ARBA00004651"/>
    </source>
</evidence>
<dbReference type="InterPro" id="IPR050980">
    <property type="entry name" value="2C_sensor_his_kinase"/>
</dbReference>
<dbReference type="CDD" id="cd00082">
    <property type="entry name" value="HisKA"/>
    <property type="match status" value="1"/>
</dbReference>
<keyword evidence="10" id="KW-1133">Transmembrane helix</keyword>
<evidence type="ECO:0000256" key="6">
    <source>
        <dbReference type="ARBA" id="ARBA00022741"/>
    </source>
</evidence>
<dbReference type="EMBL" id="CP039375">
    <property type="protein sequence ID" value="QCD65347.1"/>
    <property type="molecule type" value="Genomic_DNA"/>
</dbReference>
<dbReference type="InterPro" id="IPR036097">
    <property type="entry name" value="HisK_dim/P_sf"/>
</dbReference>
<feature type="transmembrane region" description="Helical" evidence="10">
    <location>
        <begin position="179"/>
        <end position="200"/>
    </location>
</feature>
<dbReference type="Pfam" id="PF02518">
    <property type="entry name" value="HATPase_c"/>
    <property type="match status" value="1"/>
</dbReference>
<evidence type="ECO:0000313" key="12">
    <source>
        <dbReference type="EMBL" id="QCD65347.1"/>
    </source>
</evidence>
<dbReference type="Gene3D" id="3.30.450.20">
    <property type="entry name" value="PAS domain"/>
    <property type="match status" value="1"/>
</dbReference>
<keyword evidence="10" id="KW-0812">Transmembrane</keyword>
<feature type="domain" description="Histidine kinase" evidence="11">
    <location>
        <begin position="352"/>
        <end position="611"/>
    </location>
</feature>
<organism evidence="12 13">
    <name type="scientific">Halomicrobium mukohataei</name>
    <dbReference type="NCBI Taxonomy" id="57705"/>
    <lineage>
        <taxon>Archaea</taxon>
        <taxon>Methanobacteriati</taxon>
        <taxon>Methanobacteriota</taxon>
        <taxon>Stenosarchaea group</taxon>
        <taxon>Halobacteria</taxon>
        <taxon>Halobacteriales</taxon>
        <taxon>Haloarculaceae</taxon>
        <taxon>Halomicrobium</taxon>
    </lineage>
</organism>
<evidence type="ECO:0000256" key="10">
    <source>
        <dbReference type="SAM" id="Phobius"/>
    </source>
</evidence>
<dbReference type="GO" id="GO:0005886">
    <property type="term" value="C:plasma membrane"/>
    <property type="evidence" value="ECO:0007669"/>
    <property type="project" value="UniProtKB-SubCell"/>
</dbReference>
<evidence type="ECO:0000256" key="9">
    <source>
        <dbReference type="SAM" id="MobiDB-lite"/>
    </source>
</evidence>
<evidence type="ECO:0000313" key="13">
    <source>
        <dbReference type="Proteomes" id="UP000297053"/>
    </source>
</evidence>
<dbReference type="GO" id="GO:0000155">
    <property type="term" value="F:phosphorelay sensor kinase activity"/>
    <property type="evidence" value="ECO:0007669"/>
    <property type="project" value="InterPro"/>
</dbReference>
<dbReference type="Pfam" id="PF16927">
    <property type="entry name" value="HisKA_7TM"/>
    <property type="match status" value="1"/>
</dbReference>
<dbReference type="InterPro" id="IPR036890">
    <property type="entry name" value="HATPase_C_sf"/>
</dbReference>
<dbReference type="InterPro" id="IPR003661">
    <property type="entry name" value="HisK_dim/P_dom"/>
</dbReference>
<dbReference type="GeneID" id="42178621"/>
<keyword evidence="10" id="KW-0472">Membrane</keyword>
<feature type="transmembrane region" description="Helical" evidence="10">
    <location>
        <begin position="70"/>
        <end position="90"/>
    </location>
</feature>
<keyword evidence="4" id="KW-1003">Cell membrane</keyword>
<feature type="transmembrane region" description="Helical" evidence="10">
    <location>
        <begin position="6"/>
        <end position="26"/>
    </location>
</feature>
<dbReference type="SMART" id="SM00387">
    <property type="entry name" value="HATPase_c"/>
    <property type="match status" value="1"/>
</dbReference>
<evidence type="ECO:0000256" key="8">
    <source>
        <dbReference type="ARBA" id="ARBA00022840"/>
    </source>
</evidence>
<feature type="transmembrane region" description="Helical" evidence="10">
    <location>
        <begin position="102"/>
        <end position="124"/>
    </location>
</feature>
<evidence type="ECO:0000256" key="5">
    <source>
        <dbReference type="ARBA" id="ARBA00022679"/>
    </source>
</evidence>
<dbReference type="InterPro" id="IPR013656">
    <property type="entry name" value="PAS_4"/>
</dbReference>
<dbReference type="Pfam" id="PF08448">
    <property type="entry name" value="PAS_4"/>
    <property type="match status" value="1"/>
</dbReference>
<keyword evidence="6" id="KW-0547">Nucleotide-binding</keyword>
<feature type="transmembrane region" description="Helical" evidence="10">
    <location>
        <begin position="144"/>
        <end position="167"/>
    </location>
</feature>
<keyword evidence="7 12" id="KW-0418">Kinase</keyword>
<evidence type="ECO:0000256" key="4">
    <source>
        <dbReference type="ARBA" id="ARBA00022475"/>
    </source>
</evidence>
<dbReference type="PANTHER" id="PTHR44936:SF10">
    <property type="entry name" value="SENSOR PROTEIN RSTB"/>
    <property type="match status" value="1"/>
</dbReference>